<dbReference type="EMBL" id="JAKJHZ010000006">
    <property type="protein sequence ID" value="MCF6378026.1"/>
    <property type="molecule type" value="Genomic_DNA"/>
</dbReference>
<sequence>MKPTPRKAMRLALGAVGLLVGIYGAVLLLTRQDPRQWLEVAIWFGVGVLAHDVVLSGLLIGVCLLGGRFLPPPWRAPATIALVVWGTLTVATVPVLTRAGARADNATLLDRPYAATWWAMTGIVVVLVAVAGLVRSRRSHEEG</sequence>
<keyword evidence="3" id="KW-1185">Reference proteome</keyword>
<organism evidence="2 3">
    <name type="scientific">Nocardioides potassii</name>
    <dbReference type="NCBI Taxonomy" id="2911371"/>
    <lineage>
        <taxon>Bacteria</taxon>
        <taxon>Bacillati</taxon>
        <taxon>Actinomycetota</taxon>
        <taxon>Actinomycetes</taxon>
        <taxon>Propionibacteriales</taxon>
        <taxon>Nocardioidaceae</taxon>
        <taxon>Nocardioides</taxon>
    </lineage>
</organism>
<dbReference type="Proteomes" id="UP001201161">
    <property type="component" value="Unassembled WGS sequence"/>
</dbReference>
<evidence type="ECO:0000313" key="2">
    <source>
        <dbReference type="EMBL" id="MCF6378026.1"/>
    </source>
</evidence>
<comment type="caution">
    <text evidence="2">The sequence shown here is derived from an EMBL/GenBank/DDBJ whole genome shotgun (WGS) entry which is preliminary data.</text>
</comment>
<name>A0ABS9H9Z7_9ACTN</name>
<keyword evidence="1" id="KW-0812">Transmembrane</keyword>
<feature type="transmembrane region" description="Helical" evidence="1">
    <location>
        <begin position="78"/>
        <end position="97"/>
    </location>
</feature>
<evidence type="ECO:0000313" key="3">
    <source>
        <dbReference type="Proteomes" id="UP001201161"/>
    </source>
</evidence>
<accession>A0ABS9H9Z7</accession>
<feature type="transmembrane region" description="Helical" evidence="1">
    <location>
        <begin position="117"/>
        <end position="134"/>
    </location>
</feature>
<protein>
    <submittedName>
        <fullName evidence="2">Uncharacterized protein</fullName>
    </submittedName>
</protein>
<evidence type="ECO:0000256" key="1">
    <source>
        <dbReference type="SAM" id="Phobius"/>
    </source>
</evidence>
<feature type="transmembrane region" description="Helical" evidence="1">
    <location>
        <begin position="40"/>
        <end position="66"/>
    </location>
</feature>
<keyword evidence="1" id="KW-1133">Transmembrane helix</keyword>
<proteinExistence type="predicted"/>
<gene>
    <name evidence="2" type="ORF">L2K70_10450</name>
</gene>
<keyword evidence="1" id="KW-0472">Membrane</keyword>
<reference evidence="2 3" key="1">
    <citation type="submission" date="2022-01" db="EMBL/GenBank/DDBJ databases">
        <title>Nocardioides sp. nov., an actinomycete isolated from mining soil.</title>
        <authorList>
            <person name="Liu L."/>
        </authorList>
    </citation>
    <scope>NUCLEOTIDE SEQUENCE [LARGE SCALE GENOMIC DNA]</scope>
    <source>
        <strain evidence="2 3">KLBMP 9356</strain>
    </source>
</reference>
<dbReference type="RefSeq" id="WP_236401777.1">
    <property type="nucleotide sequence ID" value="NZ_JAKJHZ010000006.1"/>
</dbReference>